<protein>
    <submittedName>
        <fullName evidence="1">Uncharacterized protein</fullName>
    </submittedName>
</protein>
<gene>
    <name evidence="1" type="ORF">S06H3_66777</name>
</gene>
<proteinExistence type="predicted"/>
<dbReference type="EMBL" id="BARV01045734">
    <property type="protein sequence ID" value="GAI71132.1"/>
    <property type="molecule type" value="Genomic_DNA"/>
</dbReference>
<organism evidence="1">
    <name type="scientific">marine sediment metagenome</name>
    <dbReference type="NCBI Taxonomy" id="412755"/>
    <lineage>
        <taxon>unclassified sequences</taxon>
        <taxon>metagenomes</taxon>
        <taxon>ecological metagenomes</taxon>
    </lineage>
</organism>
<dbReference type="AlphaFoldDB" id="X1QRF4"/>
<name>X1QRF4_9ZZZZ</name>
<reference evidence="1" key="1">
    <citation type="journal article" date="2014" name="Front. Microbiol.">
        <title>High frequency of phylogenetically diverse reductive dehalogenase-homologous genes in deep subseafloor sedimentary metagenomes.</title>
        <authorList>
            <person name="Kawai M."/>
            <person name="Futagami T."/>
            <person name="Toyoda A."/>
            <person name="Takaki Y."/>
            <person name="Nishi S."/>
            <person name="Hori S."/>
            <person name="Arai W."/>
            <person name="Tsubouchi T."/>
            <person name="Morono Y."/>
            <person name="Uchiyama I."/>
            <person name="Ito T."/>
            <person name="Fujiyama A."/>
            <person name="Inagaki F."/>
            <person name="Takami H."/>
        </authorList>
    </citation>
    <scope>NUCLEOTIDE SEQUENCE</scope>
    <source>
        <strain evidence="1">Expedition CK06-06</strain>
    </source>
</reference>
<sequence length="39" mass="4385">YTIGKRGKDVEAGSDITVSVLEQIFSYLPFVFILSSQYL</sequence>
<feature type="non-terminal residue" evidence="1">
    <location>
        <position position="1"/>
    </location>
</feature>
<evidence type="ECO:0000313" key="1">
    <source>
        <dbReference type="EMBL" id="GAI71132.1"/>
    </source>
</evidence>
<accession>X1QRF4</accession>
<comment type="caution">
    <text evidence="1">The sequence shown here is derived from an EMBL/GenBank/DDBJ whole genome shotgun (WGS) entry which is preliminary data.</text>
</comment>